<name>A0A914UMN7_9BILA</name>
<dbReference type="InterPro" id="IPR001487">
    <property type="entry name" value="Bromodomain"/>
</dbReference>
<dbReference type="InterPro" id="IPR036427">
    <property type="entry name" value="Bromodomain-like_sf"/>
</dbReference>
<dbReference type="GO" id="GO:0035267">
    <property type="term" value="C:NuA4 histone acetyltransferase complex"/>
    <property type="evidence" value="ECO:0007669"/>
    <property type="project" value="TreeGrafter"/>
</dbReference>
<reference evidence="6" key="1">
    <citation type="submission" date="2022-11" db="UniProtKB">
        <authorList>
            <consortium name="WormBaseParasite"/>
        </authorList>
    </citation>
    <scope>IDENTIFICATION</scope>
</reference>
<dbReference type="PANTHER" id="PTHR15398:SF4">
    <property type="entry name" value="BROMODOMAIN-CONTAINING PROTEIN 8 ISOFORM X1"/>
    <property type="match status" value="1"/>
</dbReference>
<evidence type="ECO:0000256" key="1">
    <source>
        <dbReference type="ARBA" id="ARBA00023117"/>
    </source>
</evidence>
<evidence type="ECO:0000313" key="6">
    <source>
        <dbReference type="WBParaSite" id="PSAMB.scaffold1099size35923.g10959.t1"/>
    </source>
</evidence>
<feature type="region of interest" description="Disordered" evidence="3">
    <location>
        <begin position="220"/>
        <end position="360"/>
    </location>
</feature>
<feature type="domain" description="Bromo" evidence="4">
    <location>
        <begin position="379"/>
        <end position="449"/>
    </location>
</feature>
<evidence type="ECO:0000313" key="5">
    <source>
        <dbReference type="Proteomes" id="UP000887566"/>
    </source>
</evidence>
<dbReference type="SMART" id="SM00297">
    <property type="entry name" value="BROMO"/>
    <property type="match status" value="1"/>
</dbReference>
<dbReference type="Proteomes" id="UP000887566">
    <property type="component" value="Unplaced"/>
</dbReference>
<proteinExistence type="predicted"/>
<evidence type="ECO:0000259" key="4">
    <source>
        <dbReference type="PROSITE" id="PS50014"/>
    </source>
</evidence>
<keyword evidence="5" id="KW-1185">Reference proteome</keyword>
<feature type="region of interest" description="Disordered" evidence="3">
    <location>
        <begin position="170"/>
        <end position="203"/>
    </location>
</feature>
<keyword evidence="1 2" id="KW-0103">Bromodomain</keyword>
<organism evidence="5 6">
    <name type="scientific">Plectus sambesii</name>
    <dbReference type="NCBI Taxonomy" id="2011161"/>
    <lineage>
        <taxon>Eukaryota</taxon>
        <taxon>Metazoa</taxon>
        <taxon>Ecdysozoa</taxon>
        <taxon>Nematoda</taxon>
        <taxon>Chromadorea</taxon>
        <taxon>Plectida</taxon>
        <taxon>Plectina</taxon>
        <taxon>Plectoidea</taxon>
        <taxon>Plectidae</taxon>
        <taxon>Plectus</taxon>
    </lineage>
</organism>
<feature type="compositionally biased region" description="Low complexity" evidence="3">
    <location>
        <begin position="315"/>
        <end position="331"/>
    </location>
</feature>
<sequence length="498" mass="55200">MQLMETNVNNSDEWTIREKLAFVSYLEKNANYDWNMVAKFMTKNNNNPSRPSDFFTVKQCAAQFETLLGRDGQRQKRGLGMDRSTQLRQLVVSLTTELMEETRLAKQQQNQDFRRIRKELDSLLSGHINPDQVQLMVERARAEDKQLGLTDDDPLFQDIGRRLQQIKWEGRGGIWDSMRPPTTPSTPSTTPNDPLGQAGTPAMPIAPVEQDEDLPLAALLPSPAAPTNEMKTPVKSQQRSSRSSPRKTGPDGRRLTAESSAQKSPSVEATVTPSRQSRRRSSTMSSDVGSPTDSEPLAKLRSTRQSDAGKAADESPAPIRISIRPPVRSISTASPHPLAAVKTEDGDGDSSEGKDVVDPVTPDYKQWKSMILTAWRSISGHRHAGIFSQAVSDKEARGYSKTIKHPMDLAKLKKQVESGEIRTTGEFKRRLLMMFANAVMYNSTGHDVNIYAKEMAHDSMAMLNELMAPNGSALNTAEAAKLRRISRGADTGRSLRSL</sequence>
<protein>
    <submittedName>
        <fullName evidence="6">Bromo domain-containing protein</fullName>
    </submittedName>
</protein>
<evidence type="ECO:0000256" key="2">
    <source>
        <dbReference type="PROSITE-ProRule" id="PRU00035"/>
    </source>
</evidence>
<dbReference type="SUPFAM" id="SSF47370">
    <property type="entry name" value="Bromodomain"/>
    <property type="match status" value="1"/>
</dbReference>
<dbReference type="PROSITE" id="PS50014">
    <property type="entry name" value="BROMODOMAIN_2"/>
    <property type="match status" value="1"/>
</dbReference>
<accession>A0A914UMN7</accession>
<feature type="compositionally biased region" description="Polar residues" evidence="3">
    <location>
        <begin position="257"/>
        <end position="273"/>
    </location>
</feature>
<dbReference type="PANTHER" id="PTHR15398">
    <property type="entry name" value="BROMODOMAIN-CONTAINING PROTEIN 8"/>
    <property type="match status" value="1"/>
</dbReference>
<dbReference type="Pfam" id="PF00439">
    <property type="entry name" value="Bromodomain"/>
    <property type="match status" value="1"/>
</dbReference>
<evidence type="ECO:0000256" key="3">
    <source>
        <dbReference type="SAM" id="MobiDB-lite"/>
    </source>
</evidence>
<dbReference type="Gene3D" id="1.20.920.10">
    <property type="entry name" value="Bromodomain-like"/>
    <property type="match status" value="1"/>
</dbReference>
<dbReference type="AlphaFoldDB" id="A0A914UMN7"/>
<dbReference type="WBParaSite" id="PSAMB.scaffold1099size35923.g10959.t1">
    <property type="protein sequence ID" value="PSAMB.scaffold1099size35923.g10959.t1"/>
    <property type="gene ID" value="PSAMB.scaffold1099size35923.g10959"/>
</dbReference>